<evidence type="ECO:0000259" key="9">
    <source>
        <dbReference type="PROSITE" id="PS50865"/>
    </source>
</evidence>
<dbReference type="GO" id="GO:0005737">
    <property type="term" value="C:cytoplasm"/>
    <property type="evidence" value="ECO:0007669"/>
    <property type="project" value="TreeGrafter"/>
</dbReference>
<reference evidence="10 11" key="1">
    <citation type="submission" date="2020-02" db="EMBL/GenBank/DDBJ databases">
        <authorList>
            <person name="Ferguson B K."/>
        </authorList>
    </citation>
    <scope>NUCLEOTIDE SEQUENCE [LARGE SCALE GENOMIC DNA]</scope>
</reference>
<dbReference type="GO" id="GO:0042826">
    <property type="term" value="F:histone deacetylase binding"/>
    <property type="evidence" value="ECO:0007669"/>
    <property type="project" value="TreeGrafter"/>
</dbReference>
<evidence type="ECO:0000256" key="2">
    <source>
        <dbReference type="ARBA" id="ARBA00022679"/>
    </source>
</evidence>
<evidence type="ECO:0000313" key="11">
    <source>
        <dbReference type="Proteomes" id="UP000479190"/>
    </source>
</evidence>
<dbReference type="GO" id="GO:0008270">
    <property type="term" value="F:zinc ion binding"/>
    <property type="evidence" value="ECO:0007669"/>
    <property type="project" value="UniProtKB-KW"/>
</dbReference>
<keyword evidence="1" id="KW-0489">Methyltransferase</keyword>
<dbReference type="OrthoDB" id="5945798at2759"/>
<gene>
    <name evidence="10" type="ORF">TBRA_LOCUS10607</name>
</gene>
<accession>A0A6H5ISJ1</accession>
<dbReference type="Proteomes" id="UP000479190">
    <property type="component" value="Unassembled WGS sequence"/>
</dbReference>
<dbReference type="SUPFAM" id="SSF144232">
    <property type="entry name" value="HIT/MYND zinc finger-like"/>
    <property type="match status" value="1"/>
</dbReference>
<dbReference type="GO" id="GO:0008168">
    <property type="term" value="F:methyltransferase activity"/>
    <property type="evidence" value="ECO:0007669"/>
    <property type="project" value="UniProtKB-KW"/>
</dbReference>
<evidence type="ECO:0000256" key="7">
    <source>
        <dbReference type="PROSITE-ProRule" id="PRU00134"/>
    </source>
</evidence>
<protein>
    <recommendedName>
        <fullName evidence="9">MYND-type domain-containing protein</fullName>
    </recommendedName>
</protein>
<dbReference type="PANTHER" id="PTHR46165:SF2">
    <property type="entry name" value="SET AND MYND DOMAIN-CONTAINING PROTEIN 4"/>
    <property type="match status" value="1"/>
</dbReference>
<evidence type="ECO:0000256" key="1">
    <source>
        <dbReference type="ARBA" id="ARBA00022603"/>
    </source>
</evidence>
<dbReference type="InterPro" id="IPR052097">
    <property type="entry name" value="SET-MYND_domain_protein"/>
</dbReference>
<keyword evidence="2" id="KW-0808">Transferase</keyword>
<dbReference type="EMBL" id="CADCXV010000928">
    <property type="protein sequence ID" value="CAB0038840.1"/>
    <property type="molecule type" value="Genomic_DNA"/>
</dbReference>
<keyword evidence="5 7" id="KW-0863">Zinc-finger</keyword>
<evidence type="ECO:0000256" key="5">
    <source>
        <dbReference type="ARBA" id="ARBA00022771"/>
    </source>
</evidence>
<dbReference type="InterPro" id="IPR002893">
    <property type="entry name" value="Znf_MYND"/>
</dbReference>
<keyword evidence="11" id="KW-1185">Reference proteome</keyword>
<organism evidence="10 11">
    <name type="scientific">Trichogramma brassicae</name>
    <dbReference type="NCBI Taxonomy" id="86971"/>
    <lineage>
        <taxon>Eukaryota</taxon>
        <taxon>Metazoa</taxon>
        <taxon>Ecdysozoa</taxon>
        <taxon>Arthropoda</taxon>
        <taxon>Hexapoda</taxon>
        <taxon>Insecta</taxon>
        <taxon>Pterygota</taxon>
        <taxon>Neoptera</taxon>
        <taxon>Endopterygota</taxon>
        <taxon>Hymenoptera</taxon>
        <taxon>Apocrita</taxon>
        <taxon>Proctotrupomorpha</taxon>
        <taxon>Chalcidoidea</taxon>
        <taxon>Trichogrammatidae</taxon>
        <taxon>Trichogramma</taxon>
    </lineage>
</organism>
<evidence type="ECO:0000256" key="3">
    <source>
        <dbReference type="ARBA" id="ARBA00022691"/>
    </source>
</evidence>
<evidence type="ECO:0000256" key="4">
    <source>
        <dbReference type="ARBA" id="ARBA00022723"/>
    </source>
</evidence>
<keyword evidence="3" id="KW-0949">S-adenosyl-L-methionine</keyword>
<dbReference type="AlphaFoldDB" id="A0A6H5ISJ1"/>
<dbReference type="GO" id="GO:0032259">
    <property type="term" value="P:methylation"/>
    <property type="evidence" value="ECO:0007669"/>
    <property type="project" value="UniProtKB-KW"/>
</dbReference>
<evidence type="ECO:0000313" key="10">
    <source>
        <dbReference type="EMBL" id="CAB0038840.1"/>
    </source>
</evidence>
<dbReference type="GO" id="GO:0005634">
    <property type="term" value="C:nucleus"/>
    <property type="evidence" value="ECO:0007669"/>
    <property type="project" value="TreeGrafter"/>
</dbReference>
<name>A0A6H5ISJ1_9HYME</name>
<proteinExistence type="predicted"/>
<feature type="domain" description="MYND-type" evidence="9">
    <location>
        <begin position="233"/>
        <end position="272"/>
    </location>
</feature>
<keyword evidence="6" id="KW-0862">Zinc</keyword>
<evidence type="ECO:0000256" key="6">
    <source>
        <dbReference type="ARBA" id="ARBA00022833"/>
    </source>
</evidence>
<evidence type="ECO:0000256" key="8">
    <source>
        <dbReference type="SAM" id="MobiDB-lite"/>
    </source>
</evidence>
<dbReference type="PANTHER" id="PTHR46165">
    <property type="entry name" value="SET AND MYND DOMAIN-CONTAINING PROTEIN 4"/>
    <property type="match status" value="1"/>
</dbReference>
<sequence>MYKSKTGCSKPRLPFWNDRSRRFDKLPQVVRDEMNSAMELTDLITEKSTEVTTICRGFAKTRNPLYREVAHDSLFHAICFEWAGRCLAYARPRSLEYVQGLLARADLHYHCGNWAECRLDAREALDQMKCYNLKDQLGTVKLLVELLAKAEAKAGERPPRPQPHPSMNNYEPLDLENQKPPNDGCLFQGVKPTYSVEWGRHLVATRDIKVGEMILVEDVACCVLAEEAVHTNCSHCGAQAWRGVACDHCVYALYCSEQCRAQAWSEYHEIECQICEVVNRRFDRIECQAALRLLVKFLKMQGAEHAMKFSDVFEYHSATLYQTDPLDKGFSDHREKSKDMTDSAATLLWYYCLLDRAGEKEDAEMLLDQAGITFEFLDYEDEVDDALLGVVLASLKRDDSVDKGIGDDSTMKIFVRKIFRKMKRVFQVNSHWITVNYSHMMNFTLNAATRRLDLAWERKFICYCQGCVEDWLPKSPRVSFEVDVGPEGFFFYNDSIFGRLLAKQCRPVFVTPPGWSTCPATIANVIAVRHAHTDVLYTRLFYNIIRLVLARTLYSCRCRWPAAMSNAKSIRTAYANIESRTPLYFNSLTRLLLKNIALQMEMCISRYVREQEHILIENHLRNKKDAAGKRRENIMRTAQSDKTLLHPPDDDDDGDRRIRFLSLSHPCIYAYIYEYGFRIQKHDDDDDDAGEEDDEARIRTVALSRLKTNITMMITFTYHERGRAEWRAGAPVSRVERRPSRWPGSHARVDPPRVARVWTCMQCNAHKLTHTHTHPNCAHVFKDHFTGNNWQSVMYQMQETIQRPFTAQRSHLRLDILRGPSVLVEYFHVGRGVAQAQSISSSAKALDDPQRTRRRLAEADITVSPFANAHVELTLGEENEVGQIGATIQE</sequence>
<keyword evidence="4" id="KW-0479">Metal-binding</keyword>
<dbReference type="Pfam" id="PF01753">
    <property type="entry name" value="zf-MYND"/>
    <property type="match status" value="1"/>
</dbReference>
<dbReference type="PROSITE" id="PS50865">
    <property type="entry name" value="ZF_MYND_2"/>
    <property type="match status" value="1"/>
</dbReference>
<feature type="region of interest" description="Disordered" evidence="8">
    <location>
        <begin position="153"/>
        <end position="173"/>
    </location>
</feature>